<protein>
    <recommendedName>
        <fullName evidence="7">Phosphodiesterase</fullName>
        <ecNumber evidence="7">3.1.4.-</ecNumber>
    </recommendedName>
</protein>
<feature type="binding site" evidence="6">
    <location>
        <position position="451"/>
    </location>
    <ligand>
        <name>Zn(2+)</name>
        <dbReference type="ChEBI" id="CHEBI:29105"/>
        <label>1</label>
    </ligand>
</feature>
<dbReference type="PROSITE" id="PS51845">
    <property type="entry name" value="PDEASE_I_2"/>
    <property type="match status" value="1"/>
</dbReference>
<evidence type="ECO:0000313" key="9">
    <source>
        <dbReference type="EMBL" id="NXE67332.1"/>
    </source>
</evidence>
<evidence type="ECO:0000256" key="7">
    <source>
        <dbReference type="RuleBase" id="RU363067"/>
    </source>
</evidence>
<dbReference type="InterPro" id="IPR023174">
    <property type="entry name" value="PDEase_CS"/>
</dbReference>
<dbReference type="SMART" id="SM00471">
    <property type="entry name" value="HDc"/>
    <property type="match status" value="1"/>
</dbReference>
<dbReference type="PROSITE" id="PS00126">
    <property type="entry name" value="PDEASE_I_1"/>
    <property type="match status" value="1"/>
</dbReference>
<keyword evidence="10" id="KW-1185">Reference proteome</keyword>
<dbReference type="Gene3D" id="1.10.1300.10">
    <property type="entry name" value="3'5'-cyclic nucleotide phosphodiesterase, catalytic domain"/>
    <property type="match status" value="1"/>
</dbReference>
<dbReference type="PANTHER" id="PTHR11347">
    <property type="entry name" value="CYCLIC NUCLEOTIDE PHOSPHODIESTERASE"/>
    <property type="match status" value="1"/>
</dbReference>
<comment type="similarity">
    <text evidence="7">Belongs to the cyclic nucleotide phosphodiesterase family.</text>
</comment>
<dbReference type="SUPFAM" id="SSF55781">
    <property type="entry name" value="GAF domain-like"/>
    <property type="match status" value="2"/>
</dbReference>
<feature type="binding site" evidence="5">
    <location>
        <position position="613"/>
    </location>
    <ligand>
        <name>AMP</name>
        <dbReference type="ChEBI" id="CHEBI:456215"/>
    </ligand>
</feature>
<dbReference type="EC" id="3.1.4.-" evidence="7"/>
<keyword evidence="2 6" id="KW-0479">Metal-binding</keyword>
<keyword evidence="1" id="KW-0140">cGMP</keyword>
<dbReference type="EMBL" id="WBNL01000626">
    <property type="protein sequence ID" value="NXE67332.1"/>
    <property type="molecule type" value="Genomic_DNA"/>
</dbReference>
<comment type="caution">
    <text evidence="9">The sequence shown here is derived from an EMBL/GenBank/DDBJ whole genome shotgun (WGS) entry which is preliminary data.</text>
</comment>
<feature type="domain" description="PDEase" evidence="8">
    <location>
        <begin position="332"/>
        <end position="656"/>
    </location>
</feature>
<dbReference type="InterPro" id="IPR003018">
    <property type="entry name" value="GAF"/>
</dbReference>
<evidence type="ECO:0000256" key="6">
    <source>
        <dbReference type="PIRSR" id="PIRSR623088-3"/>
    </source>
</evidence>
<feature type="binding site" evidence="6">
    <location>
        <position position="562"/>
    </location>
    <ligand>
        <name>Zn(2+)</name>
        <dbReference type="ChEBI" id="CHEBI:29105"/>
        <label>1</label>
    </ligand>
</feature>
<dbReference type="FunFam" id="3.30.450.40:FF:000007">
    <property type="entry name" value="Phosphodiesterase"/>
    <property type="match status" value="1"/>
</dbReference>
<feature type="binding site" evidence="6">
    <location>
        <position position="450"/>
    </location>
    <ligand>
        <name>Zn(2+)</name>
        <dbReference type="ChEBI" id="CHEBI:29105"/>
        <label>1</label>
    </ligand>
</feature>
<dbReference type="SUPFAM" id="SSF109604">
    <property type="entry name" value="HD-domain/PDEase-like"/>
    <property type="match status" value="1"/>
</dbReference>
<sequence>LKQETQSLCCCLLLVSEDNHQLFCQVVGDRVLDEEISFSLTFGRLGQVVEDKKPITLKDISEEEHKQLSSMLGCEVTSMLCVPVISRATSQVVALACAFNKLSGERCVPASYTDTDEHKIQHCFCYTSTVLTSTLAFQKEQKLKCECQALLQVAKNLFTHLDDVSVLLQEIITEARNLSNAEICSVFLLDRLSHELVAKVFDGGVVDDESYEIRIPADQGIAGHVATTGKILNIKDAYSHPLFYRGVDDSTGFRTRNILCFPIKNESQEVIGVAELVNKINGPWFSKFDEDLATAFSIYCGISIAHVCAGGSSPWRGSHTAVGHWLWLLQVSDDEYTKLLSEGIQPVSTIDPNFASFTYTPRSLPEDDTSMAILSMLQDMNFINNYKMDRQTLTRFCLMVKKGYRDPPYHNWMHAFSVSHFCYLLYKNLELVNYLEDIEIFALFISCMCHDLDHRGTNNSFQVASKSVLAALYSSEGSVMERHHFAQAIAILNSQGCNIFDHFSRKDYQRMLDLMRDIILATDLAHHLRIFKDLQKMAEVGYDPKNKQHRSLLLCLLMTSCDLSDQTKGWKTTRKIAELIYKEFFSQGDLEKAMGNSPLEMMDREKAYIPELQISFMEHIAMPIYKLLQDLFPKAAELYERVASNREQWTKVSHKFTIRGLPSNNSLDFLDEEYD</sequence>
<dbReference type="InterPro" id="IPR003607">
    <property type="entry name" value="HD/PDEase_dom"/>
</dbReference>
<dbReference type="InterPro" id="IPR002073">
    <property type="entry name" value="PDEase_catalytic_dom"/>
</dbReference>
<feature type="binding site" evidence="6">
    <location>
        <position position="414"/>
    </location>
    <ligand>
        <name>Zn(2+)</name>
        <dbReference type="ChEBI" id="CHEBI:29105"/>
        <label>1</label>
    </ligand>
</feature>
<dbReference type="Proteomes" id="UP000603627">
    <property type="component" value="Unassembled WGS sequence"/>
</dbReference>
<feature type="binding site" evidence="5">
    <location>
        <position position="562"/>
    </location>
    <ligand>
        <name>AMP</name>
        <dbReference type="ChEBI" id="CHEBI:456215"/>
    </ligand>
</feature>
<dbReference type="SMART" id="SM00065">
    <property type="entry name" value="GAF"/>
    <property type="match status" value="2"/>
</dbReference>
<dbReference type="Pfam" id="PF01590">
    <property type="entry name" value="GAF"/>
    <property type="match status" value="1"/>
</dbReference>
<dbReference type="GO" id="GO:0046872">
    <property type="term" value="F:metal ion binding"/>
    <property type="evidence" value="ECO:0007669"/>
    <property type="project" value="UniProtKB-KW"/>
</dbReference>
<dbReference type="PRINTS" id="PR00387">
    <property type="entry name" value="PDIESTERASE1"/>
</dbReference>
<evidence type="ECO:0000313" key="10">
    <source>
        <dbReference type="Proteomes" id="UP000603627"/>
    </source>
</evidence>
<dbReference type="AlphaFoldDB" id="A0A852ABV5"/>
<name>A0A852ABV5_CALOR</name>
<dbReference type="CDD" id="cd00077">
    <property type="entry name" value="HDc"/>
    <property type="match status" value="1"/>
</dbReference>
<evidence type="ECO:0000256" key="3">
    <source>
        <dbReference type="ARBA" id="ARBA00022801"/>
    </source>
</evidence>
<organism evidence="9 10">
    <name type="scientific">Calcarius ornatus</name>
    <name type="common">Chestnut-collared longspur</name>
    <dbReference type="NCBI Taxonomy" id="198940"/>
    <lineage>
        <taxon>Eukaryota</taxon>
        <taxon>Metazoa</taxon>
        <taxon>Chordata</taxon>
        <taxon>Craniata</taxon>
        <taxon>Vertebrata</taxon>
        <taxon>Euteleostomi</taxon>
        <taxon>Archelosauria</taxon>
        <taxon>Archosauria</taxon>
        <taxon>Dinosauria</taxon>
        <taxon>Saurischia</taxon>
        <taxon>Theropoda</taxon>
        <taxon>Coelurosauria</taxon>
        <taxon>Aves</taxon>
        <taxon>Neognathae</taxon>
        <taxon>Neoaves</taxon>
        <taxon>Telluraves</taxon>
        <taxon>Australaves</taxon>
        <taxon>Passeriformes</taxon>
        <taxon>Passeroidea</taxon>
        <taxon>Fringillidae</taxon>
        <taxon>Emberizinae</taxon>
        <taxon>Emberizini</taxon>
        <taxon>Calcarius</taxon>
    </lineage>
</organism>
<dbReference type="GO" id="GO:0004114">
    <property type="term" value="F:3',5'-cyclic-nucleotide phosphodiesterase activity"/>
    <property type="evidence" value="ECO:0007669"/>
    <property type="project" value="InterPro"/>
</dbReference>
<dbReference type="FunFam" id="1.10.1300.10:FF:000009">
    <property type="entry name" value="Phosphodiesterase"/>
    <property type="match status" value="1"/>
</dbReference>
<feature type="binding site" evidence="5">
    <location>
        <position position="451"/>
    </location>
    <ligand>
        <name>AMP</name>
        <dbReference type="ChEBI" id="CHEBI:456215"/>
    </ligand>
</feature>
<evidence type="ECO:0000256" key="5">
    <source>
        <dbReference type="PIRSR" id="PIRSR623088-2"/>
    </source>
</evidence>
<feature type="active site" description="Proton donor" evidence="4">
    <location>
        <position position="410"/>
    </location>
</feature>
<reference evidence="9" key="1">
    <citation type="submission" date="2019-09" db="EMBL/GenBank/DDBJ databases">
        <title>Bird 10,000 Genomes (B10K) Project - Family phase.</title>
        <authorList>
            <person name="Zhang G."/>
        </authorList>
    </citation>
    <scope>NUCLEOTIDE SEQUENCE</scope>
    <source>
        <strain evidence="9">B10K-DU-015-28</strain>
        <tissue evidence="9">Muscle</tissue>
    </source>
</reference>
<feature type="non-terminal residue" evidence="9">
    <location>
        <position position="675"/>
    </location>
</feature>
<dbReference type="Pfam" id="PF00233">
    <property type="entry name" value="PDEase_I"/>
    <property type="match status" value="1"/>
</dbReference>
<evidence type="ECO:0000259" key="8">
    <source>
        <dbReference type="PROSITE" id="PS51845"/>
    </source>
</evidence>
<dbReference type="InterPro" id="IPR036971">
    <property type="entry name" value="PDEase_catalytic_dom_sf"/>
</dbReference>
<evidence type="ECO:0000256" key="4">
    <source>
        <dbReference type="PIRSR" id="PIRSR623088-1"/>
    </source>
</evidence>
<evidence type="ECO:0000256" key="2">
    <source>
        <dbReference type="ARBA" id="ARBA00022723"/>
    </source>
</evidence>
<evidence type="ECO:0000256" key="1">
    <source>
        <dbReference type="ARBA" id="ARBA00022535"/>
    </source>
</evidence>
<accession>A0A852ABV5</accession>
<keyword evidence="3 7" id="KW-0378">Hydrolase</keyword>
<comment type="cofactor">
    <cofactor evidence="7">
        <name>a divalent metal cation</name>
        <dbReference type="ChEBI" id="CHEBI:60240"/>
    </cofactor>
    <text evidence="7">Binds 2 divalent metal cations per subunit. Site 1 may preferentially bind zinc ions, while site 2 has a preference for magnesium and/or manganese ions.</text>
</comment>
<feature type="binding site" evidence="5">
    <location>
        <begin position="410"/>
        <end position="414"/>
    </location>
    <ligand>
        <name>AMP</name>
        <dbReference type="ChEBI" id="CHEBI:456215"/>
    </ligand>
</feature>
<dbReference type="GO" id="GO:0007165">
    <property type="term" value="P:signal transduction"/>
    <property type="evidence" value="ECO:0007669"/>
    <property type="project" value="InterPro"/>
</dbReference>
<dbReference type="InterPro" id="IPR023088">
    <property type="entry name" value="PDEase"/>
</dbReference>
<gene>
    <name evidence="9" type="primary">Pde2a</name>
    <name evidence="9" type="ORF">CALORN_R09642</name>
</gene>
<dbReference type="InterPro" id="IPR029016">
    <property type="entry name" value="GAF-like_dom_sf"/>
</dbReference>
<feature type="non-terminal residue" evidence="9">
    <location>
        <position position="1"/>
    </location>
</feature>
<feature type="binding site" evidence="6">
    <location>
        <position position="451"/>
    </location>
    <ligand>
        <name>Zn(2+)</name>
        <dbReference type="ChEBI" id="CHEBI:29105"/>
        <label>2</label>
    </ligand>
</feature>
<proteinExistence type="inferred from homology"/>
<dbReference type="Gene3D" id="3.30.450.40">
    <property type="match status" value="2"/>
</dbReference>